<keyword evidence="2 15" id="KW-0547">Nucleotide-binding</keyword>
<dbReference type="Proteomes" id="UP000541444">
    <property type="component" value="Unassembled WGS sequence"/>
</dbReference>
<feature type="region of interest" description="Disordered" evidence="16">
    <location>
        <begin position="156"/>
        <end position="179"/>
    </location>
</feature>
<keyword evidence="1" id="KW-0808">Transferase</keyword>
<evidence type="ECO:0000256" key="9">
    <source>
        <dbReference type="ARBA" id="ARBA00072436"/>
    </source>
</evidence>
<evidence type="ECO:0000256" key="6">
    <source>
        <dbReference type="ARBA" id="ARBA00022990"/>
    </source>
</evidence>
<dbReference type="SUPFAM" id="SSF54495">
    <property type="entry name" value="UBC-like"/>
    <property type="match status" value="1"/>
</dbReference>
<gene>
    <name evidence="18" type="ORF">GIB67_005445</name>
</gene>
<protein>
    <recommendedName>
        <fullName evidence="9">Ubiquitin-conjugating enzyme E2 H</fullName>
    </recommendedName>
    <alternativeName>
        <fullName evidence="12">(E3-independent) E2 ubiquitin-conjugating enzyme H</fullName>
    </alternativeName>
    <alternativeName>
        <fullName evidence="10">E2 ubiquitin-conjugating enzyme H</fullName>
    </alternativeName>
    <alternativeName>
        <fullName evidence="13">Ubiquitin carrier protein H</fullName>
    </alternativeName>
    <alternativeName>
        <fullName evidence="11">Ubiquitin-protein ligase H</fullName>
    </alternativeName>
</protein>
<evidence type="ECO:0000259" key="17">
    <source>
        <dbReference type="PROSITE" id="PS50127"/>
    </source>
</evidence>
<proteinExistence type="inferred from homology"/>
<accession>A0A7J7NHN5</accession>
<comment type="subunit">
    <text evidence="8">Interacts with MAEA and WDR26, components of the CTLH complex that contains GID4, RANBP9 and/or RANBP10, MKLN1, MAEA, RMND5A (or alternatively its paralog RMND5B), GID8, ARMC8, WDR26 and YPEL5.</text>
</comment>
<evidence type="ECO:0000256" key="10">
    <source>
        <dbReference type="ARBA" id="ARBA00076312"/>
    </source>
</evidence>
<keyword evidence="4 15" id="KW-0067">ATP-binding</keyword>
<evidence type="ECO:0000256" key="13">
    <source>
        <dbReference type="ARBA" id="ARBA00082119"/>
    </source>
</evidence>
<dbReference type="Pfam" id="PF00179">
    <property type="entry name" value="UQ_con"/>
    <property type="match status" value="1"/>
</dbReference>
<dbReference type="InterPro" id="IPR016135">
    <property type="entry name" value="UBQ-conjugating_enzyme/RWD"/>
</dbReference>
<evidence type="ECO:0000256" key="3">
    <source>
        <dbReference type="ARBA" id="ARBA00022786"/>
    </source>
</evidence>
<comment type="function">
    <text evidence="7">Accepts ubiquitin from the E1 complex and catalyzes its covalent attachment to other proteins. E2 ubiquitin conjugating enzyme that transfers ubiquitin to MAEA, a core component of the CTLH E3 ubiquitin-protein ligase complex. In vitro catalyzes 'Lys-11'- and 'Lys-48'-linked polyubiquitination. Capable, in vitro, to ubiquitinate histone H2A.</text>
</comment>
<dbReference type="GO" id="GO:0004842">
    <property type="term" value="F:ubiquitin-protein transferase activity"/>
    <property type="evidence" value="ECO:0007669"/>
    <property type="project" value="UniProtKB-ARBA"/>
</dbReference>
<name>A0A7J7NHN5_9MAGN</name>
<dbReference type="Gene3D" id="3.10.110.10">
    <property type="entry name" value="Ubiquitin Conjugating Enzyme"/>
    <property type="match status" value="1"/>
</dbReference>
<dbReference type="InterPro" id="IPR023313">
    <property type="entry name" value="UBQ-conjugating_AS"/>
</dbReference>
<keyword evidence="3 15" id="KW-0833">Ubl conjugation pathway</keyword>
<comment type="caution">
    <text evidence="18">The sequence shown here is derived from an EMBL/GenBank/DDBJ whole genome shotgun (WGS) entry which is preliminary data.</text>
</comment>
<evidence type="ECO:0000256" key="14">
    <source>
        <dbReference type="PROSITE-ProRule" id="PRU10133"/>
    </source>
</evidence>
<evidence type="ECO:0000256" key="8">
    <source>
        <dbReference type="ARBA" id="ARBA00063081"/>
    </source>
</evidence>
<feature type="compositionally biased region" description="Acidic residues" evidence="16">
    <location>
        <begin position="164"/>
        <end position="179"/>
    </location>
</feature>
<dbReference type="EMBL" id="JACGCM010000786">
    <property type="protein sequence ID" value="KAF6166583.1"/>
    <property type="molecule type" value="Genomic_DNA"/>
</dbReference>
<comment type="similarity">
    <text evidence="15">Belongs to the ubiquitin-conjugating enzyme family.</text>
</comment>
<evidence type="ECO:0000256" key="2">
    <source>
        <dbReference type="ARBA" id="ARBA00022741"/>
    </source>
</evidence>
<reference evidence="18 19" key="1">
    <citation type="journal article" date="2020" name="IScience">
        <title>Genome Sequencing of the Endangered Kingdonia uniflora (Circaeasteraceae, Ranunculales) Reveals Potential Mechanisms of Evolutionary Specialization.</title>
        <authorList>
            <person name="Sun Y."/>
            <person name="Deng T."/>
            <person name="Zhang A."/>
            <person name="Moore M.J."/>
            <person name="Landis J.B."/>
            <person name="Lin N."/>
            <person name="Zhang H."/>
            <person name="Zhang X."/>
            <person name="Huang J."/>
            <person name="Zhang X."/>
            <person name="Sun H."/>
            <person name="Wang H."/>
        </authorList>
    </citation>
    <scope>NUCLEOTIDE SEQUENCE [LARGE SCALE GENOMIC DNA]</scope>
    <source>
        <strain evidence="18">TB1705</strain>
        <tissue evidence="18">Leaf</tissue>
    </source>
</reference>
<sequence>MCSPSKRRDVDVMKLMMSDYKVETINDSVNDFCVEFKGPTTSLYSEGTWKVRVKLPDDYPFKKPSLRFVNRIYHPNIDEISGSICLDVIRNSWSPMFVYDRLSASADLVNIFEVFLPQLLLYPNPSHPLNREAASMMMRDHNVYEQTVKEHCMRYAKTDNSENREEEEDDDDDASESDD</sequence>
<evidence type="ECO:0000256" key="12">
    <source>
        <dbReference type="ARBA" id="ARBA00078369"/>
    </source>
</evidence>
<feature type="domain" description="UBC core" evidence="17">
    <location>
        <begin position="3"/>
        <end position="157"/>
    </location>
</feature>
<evidence type="ECO:0000256" key="4">
    <source>
        <dbReference type="ARBA" id="ARBA00022840"/>
    </source>
</evidence>
<evidence type="ECO:0000256" key="11">
    <source>
        <dbReference type="ARBA" id="ARBA00077502"/>
    </source>
</evidence>
<evidence type="ECO:0000256" key="1">
    <source>
        <dbReference type="ARBA" id="ARBA00022679"/>
    </source>
</evidence>
<dbReference type="FunFam" id="3.10.110.10:FF:000078">
    <property type="entry name" value="ubiquitin-conjugating enzyme E2 H isoform X2"/>
    <property type="match status" value="1"/>
</dbReference>
<keyword evidence="19" id="KW-1185">Reference proteome</keyword>
<dbReference type="OrthoDB" id="269518at2759"/>
<feature type="active site" description="Glycyl thioester intermediate" evidence="14">
    <location>
        <position position="85"/>
    </location>
</feature>
<dbReference type="PROSITE" id="PS50127">
    <property type="entry name" value="UBC_2"/>
    <property type="match status" value="1"/>
</dbReference>
<evidence type="ECO:0000256" key="15">
    <source>
        <dbReference type="RuleBase" id="RU362109"/>
    </source>
</evidence>
<keyword evidence="5" id="KW-0832">Ubl conjugation</keyword>
<dbReference type="PANTHER" id="PTHR24068">
    <property type="entry name" value="UBIQUITIN-CONJUGATING ENZYME E2"/>
    <property type="match status" value="1"/>
</dbReference>
<dbReference type="CDD" id="cd23797">
    <property type="entry name" value="UBCc_UBE2H"/>
    <property type="match status" value="1"/>
</dbReference>
<evidence type="ECO:0000256" key="16">
    <source>
        <dbReference type="SAM" id="MobiDB-lite"/>
    </source>
</evidence>
<dbReference type="AlphaFoldDB" id="A0A7J7NHN5"/>
<keyword evidence="6" id="KW-0007">Acetylation</keyword>
<dbReference type="PROSITE" id="PS00183">
    <property type="entry name" value="UBC_1"/>
    <property type="match status" value="1"/>
</dbReference>
<evidence type="ECO:0000313" key="18">
    <source>
        <dbReference type="EMBL" id="KAF6166583.1"/>
    </source>
</evidence>
<evidence type="ECO:0000256" key="5">
    <source>
        <dbReference type="ARBA" id="ARBA00022843"/>
    </source>
</evidence>
<evidence type="ECO:0000313" key="19">
    <source>
        <dbReference type="Proteomes" id="UP000541444"/>
    </source>
</evidence>
<organism evidence="18 19">
    <name type="scientific">Kingdonia uniflora</name>
    <dbReference type="NCBI Taxonomy" id="39325"/>
    <lineage>
        <taxon>Eukaryota</taxon>
        <taxon>Viridiplantae</taxon>
        <taxon>Streptophyta</taxon>
        <taxon>Embryophyta</taxon>
        <taxon>Tracheophyta</taxon>
        <taxon>Spermatophyta</taxon>
        <taxon>Magnoliopsida</taxon>
        <taxon>Ranunculales</taxon>
        <taxon>Circaeasteraceae</taxon>
        <taxon>Kingdonia</taxon>
    </lineage>
</organism>
<evidence type="ECO:0000256" key="7">
    <source>
        <dbReference type="ARBA" id="ARBA00060202"/>
    </source>
</evidence>
<dbReference type="SMART" id="SM00212">
    <property type="entry name" value="UBCc"/>
    <property type="match status" value="1"/>
</dbReference>
<dbReference type="InterPro" id="IPR000608">
    <property type="entry name" value="UBC"/>
</dbReference>
<dbReference type="GO" id="GO:0005524">
    <property type="term" value="F:ATP binding"/>
    <property type="evidence" value="ECO:0007669"/>
    <property type="project" value="UniProtKB-UniRule"/>
</dbReference>